<proteinExistence type="predicted"/>
<dbReference type="Proteomes" id="UP001153737">
    <property type="component" value="Chromosome 1"/>
</dbReference>
<organism evidence="2 3">
    <name type="scientific">Phaedon cochleariae</name>
    <name type="common">Mustard beetle</name>
    <dbReference type="NCBI Taxonomy" id="80249"/>
    <lineage>
        <taxon>Eukaryota</taxon>
        <taxon>Metazoa</taxon>
        <taxon>Ecdysozoa</taxon>
        <taxon>Arthropoda</taxon>
        <taxon>Hexapoda</taxon>
        <taxon>Insecta</taxon>
        <taxon>Pterygota</taxon>
        <taxon>Neoptera</taxon>
        <taxon>Endopterygota</taxon>
        <taxon>Coleoptera</taxon>
        <taxon>Polyphaga</taxon>
        <taxon>Cucujiformia</taxon>
        <taxon>Chrysomeloidea</taxon>
        <taxon>Chrysomelidae</taxon>
        <taxon>Chrysomelinae</taxon>
        <taxon>Chrysomelini</taxon>
        <taxon>Phaedon</taxon>
    </lineage>
</organism>
<feature type="region of interest" description="Disordered" evidence="1">
    <location>
        <begin position="54"/>
        <end position="94"/>
    </location>
</feature>
<sequence>MRTLTTKYKEIRNFNATSGNNPKKWAYFDILTEYFGDRPGIVARASCSSLNIAQNNHNLPDHSSPSTSNIQKRKSGSCESEEKGKMVKKTQEIQNPRKQMVAWLKDYNKEVQEREERRLMSMAEKQHNENIEMLS</sequence>
<evidence type="ECO:0000313" key="3">
    <source>
        <dbReference type="Proteomes" id="UP001153737"/>
    </source>
</evidence>
<evidence type="ECO:0000313" key="2">
    <source>
        <dbReference type="EMBL" id="CAG9813005.1"/>
    </source>
</evidence>
<evidence type="ECO:0000256" key="1">
    <source>
        <dbReference type="SAM" id="MobiDB-lite"/>
    </source>
</evidence>
<keyword evidence="3" id="KW-1185">Reference proteome</keyword>
<accession>A0A9N9S7H3</accession>
<gene>
    <name evidence="2" type="ORF">PHAECO_LOCUS173</name>
</gene>
<dbReference type="OrthoDB" id="6774733at2759"/>
<feature type="compositionally biased region" description="Polar residues" evidence="1">
    <location>
        <begin position="54"/>
        <end position="70"/>
    </location>
</feature>
<dbReference type="AlphaFoldDB" id="A0A9N9S7H3"/>
<reference evidence="2" key="2">
    <citation type="submission" date="2022-10" db="EMBL/GenBank/DDBJ databases">
        <authorList>
            <consortium name="ENA_rothamsted_submissions"/>
            <consortium name="culmorum"/>
            <person name="King R."/>
        </authorList>
    </citation>
    <scope>NUCLEOTIDE SEQUENCE</scope>
</reference>
<protein>
    <submittedName>
        <fullName evidence="2">Uncharacterized protein</fullName>
    </submittedName>
</protein>
<dbReference type="EMBL" id="OU896707">
    <property type="protein sequence ID" value="CAG9813005.1"/>
    <property type="molecule type" value="Genomic_DNA"/>
</dbReference>
<name>A0A9N9S7H3_PHACE</name>
<feature type="compositionally biased region" description="Basic and acidic residues" evidence="1">
    <location>
        <begin position="80"/>
        <end position="91"/>
    </location>
</feature>
<reference evidence="2" key="1">
    <citation type="submission" date="2022-01" db="EMBL/GenBank/DDBJ databases">
        <authorList>
            <person name="King R."/>
        </authorList>
    </citation>
    <scope>NUCLEOTIDE SEQUENCE</scope>
</reference>